<dbReference type="GeneID" id="860399"/>
<protein>
    <submittedName>
        <fullName evidence="1">Uncharacterized protein</fullName>
    </submittedName>
</protein>
<dbReference type="VEuPathDB" id="MicrosporidiaDB:ECU09_0610"/>
<dbReference type="InParanoid" id="Q8STU4"/>
<gene>
    <name evidence="1" type="ordered locus">ECU09_0610</name>
</gene>
<evidence type="ECO:0000313" key="2">
    <source>
        <dbReference type="Proteomes" id="UP000000819"/>
    </source>
</evidence>
<dbReference type="KEGG" id="ecu:ECU09_0610"/>
<keyword evidence="2" id="KW-1185">Reference proteome</keyword>
<dbReference type="EMBL" id="AL590451">
    <property type="protein sequence ID" value="CAD27033.1"/>
    <property type="molecule type" value="Genomic_DNA"/>
</dbReference>
<dbReference type="OMA" id="CKITIMS"/>
<dbReference type="HOGENOM" id="CLU_842250_0_0_1"/>
<name>Q8STU4_ENCCU</name>
<reference evidence="1 2" key="2">
    <citation type="journal article" date="2009" name="BMC Genomics">
        <title>Identification of transcriptional signals in Encephalitozoon cuniculi widespread among Microsporidia phylum: support for accurate structural genome annotation.</title>
        <authorList>
            <person name="Peyretaillade E."/>
            <person name="Goncalves O."/>
            <person name="Terrat S."/>
            <person name="Dugat-Bony E."/>
            <person name="Wincker P."/>
            <person name="Cornman R.S."/>
            <person name="Evans J.D."/>
            <person name="Delbac F."/>
            <person name="Peyret P."/>
        </authorList>
    </citation>
    <scope>NUCLEOTIDE SEQUENCE [LARGE SCALE GENOMIC DNA]</scope>
    <source>
        <strain evidence="1 2">GB-M1</strain>
    </source>
</reference>
<accession>Q8STU4</accession>
<evidence type="ECO:0000313" key="1">
    <source>
        <dbReference type="EMBL" id="CAD27033.1"/>
    </source>
</evidence>
<sequence length="331" mass="38133">MEFEICSSDTYTGGIFKSCIRWKRRAETSQRLDFLTARVTGVVRINRKEVRFLESVPVELPVEESQETVYRCVIPRNALPSMQLKSLEVIYMITVEAYYGAMKEIETRVFGVHPVGFEPSKKMEGIVVHADMIRVGDGDGTAFGEIVGRLRNGFECSDGTIEEVARQKMHLLEDFPRTMNETVERYRLENKGDIYFYVSMEGSAVENGRHRVVARSAEKDIARIEYGLYLVKDEVMVIRYERNAKSTKITLKITEYINGEVAHDEERVLKEFNSDMCLYKTVPLKIEEDCFTFDCMLFSIRFLYKVELDGLTFVLPINKASPKAKINIDQL</sequence>
<organism evidence="1 2">
    <name type="scientific">Encephalitozoon cuniculi (strain GB-M1)</name>
    <name type="common">Microsporidian parasite</name>
    <dbReference type="NCBI Taxonomy" id="284813"/>
    <lineage>
        <taxon>Eukaryota</taxon>
        <taxon>Fungi</taxon>
        <taxon>Fungi incertae sedis</taxon>
        <taxon>Microsporidia</taxon>
        <taxon>Unikaryonidae</taxon>
        <taxon>Encephalitozoon</taxon>
    </lineage>
</organism>
<reference evidence="1 2" key="1">
    <citation type="journal article" date="2001" name="Nature">
        <title>Genome sequence and gene compaction of the eukaryote parasite Encephalitozoon cuniculi.</title>
        <authorList>
            <person name="Katinka M.D."/>
            <person name="Duprat S."/>
            <person name="Cornillot E."/>
            <person name="Metenier G."/>
            <person name="Thomarat F."/>
            <person name="Prensier G."/>
            <person name="Barbe V."/>
            <person name="Peyretaillade E."/>
            <person name="Brottier P."/>
            <person name="Wincker P."/>
            <person name="Delbac F."/>
            <person name="El Alaoui H."/>
            <person name="Peyret P."/>
            <person name="Saurin W."/>
            <person name="Gouy M."/>
            <person name="Weissenbach J."/>
            <person name="Vivares C.P."/>
        </authorList>
    </citation>
    <scope>NUCLEOTIDE SEQUENCE [LARGE SCALE GENOMIC DNA]</scope>
    <source>
        <strain evidence="1 2">GB-M1</strain>
    </source>
</reference>
<proteinExistence type="predicted"/>
<dbReference type="RefSeq" id="NP_001402314.1">
    <property type="nucleotide sequence ID" value="NM_001415367.1"/>
</dbReference>
<dbReference type="AlphaFoldDB" id="Q8STU4"/>
<dbReference type="OrthoDB" id="2190998at2759"/>
<dbReference type="Proteomes" id="UP000000819">
    <property type="component" value="Chromosome IX"/>
</dbReference>